<evidence type="ECO:0000259" key="2">
    <source>
        <dbReference type="SMART" id="SM00849"/>
    </source>
</evidence>
<dbReference type="EMBL" id="RKQK01000001">
    <property type="protein sequence ID" value="RPE72130.1"/>
    <property type="molecule type" value="Genomic_DNA"/>
</dbReference>
<accession>A0A3N4VE51</accession>
<dbReference type="GO" id="GO:0042781">
    <property type="term" value="F:3'-tRNA processing endoribonuclease activity"/>
    <property type="evidence" value="ECO:0007669"/>
    <property type="project" value="TreeGrafter"/>
</dbReference>
<gene>
    <name evidence="3" type="ORF">EDD53_1273</name>
</gene>
<dbReference type="InterPro" id="IPR044094">
    <property type="entry name" value="AtsA-like_MBL-fold"/>
</dbReference>
<evidence type="ECO:0000313" key="3">
    <source>
        <dbReference type="EMBL" id="RPE72130.1"/>
    </source>
</evidence>
<keyword evidence="4" id="KW-1185">Reference proteome</keyword>
<proteinExistence type="predicted"/>
<dbReference type="RefSeq" id="WP_211331587.1">
    <property type="nucleotide sequence ID" value="NZ_RKQK01000001.1"/>
</dbReference>
<dbReference type="Proteomes" id="UP000269689">
    <property type="component" value="Unassembled WGS sequence"/>
</dbReference>
<dbReference type="InterPro" id="IPR001279">
    <property type="entry name" value="Metallo-B-lactamas"/>
</dbReference>
<dbReference type="SUPFAM" id="SSF56281">
    <property type="entry name" value="Metallo-hydrolase/oxidoreductase"/>
    <property type="match status" value="1"/>
</dbReference>
<dbReference type="PANTHER" id="PTHR46018">
    <property type="entry name" value="ZINC PHOSPHODIESTERASE ELAC PROTEIN 1"/>
    <property type="match status" value="1"/>
</dbReference>
<keyword evidence="1" id="KW-0378">Hydrolase</keyword>
<dbReference type="InterPro" id="IPR036866">
    <property type="entry name" value="RibonucZ/Hydroxyglut_hydro"/>
</dbReference>
<feature type="domain" description="Metallo-beta-lactamase" evidence="2">
    <location>
        <begin position="23"/>
        <end position="236"/>
    </location>
</feature>
<organism evidence="3 4">
    <name type="scientific">Pacificibacter maritimus</name>
    <dbReference type="NCBI Taxonomy" id="762213"/>
    <lineage>
        <taxon>Bacteria</taxon>
        <taxon>Pseudomonadati</taxon>
        <taxon>Pseudomonadota</taxon>
        <taxon>Alphaproteobacteria</taxon>
        <taxon>Rhodobacterales</taxon>
        <taxon>Roseobacteraceae</taxon>
        <taxon>Pacificibacter</taxon>
    </lineage>
</organism>
<dbReference type="SMART" id="SM00849">
    <property type="entry name" value="Lactamase_B"/>
    <property type="match status" value="1"/>
</dbReference>
<dbReference type="AlphaFoldDB" id="A0A3N4VE51"/>
<protein>
    <submittedName>
        <fullName evidence="3">Ribonuclease BN (tRNA processing enzyme)</fullName>
    </submittedName>
</protein>
<name>A0A3N4VE51_9RHOB</name>
<dbReference type="Gene3D" id="3.60.15.10">
    <property type="entry name" value="Ribonuclease Z/Hydroxyacylglutathione hydrolase-like"/>
    <property type="match status" value="1"/>
</dbReference>
<evidence type="ECO:0000313" key="4">
    <source>
        <dbReference type="Proteomes" id="UP000269689"/>
    </source>
</evidence>
<dbReference type="Pfam" id="PF12706">
    <property type="entry name" value="Lactamase_B_2"/>
    <property type="match status" value="1"/>
</dbReference>
<dbReference type="PANTHER" id="PTHR46018:SF2">
    <property type="entry name" value="ZINC PHOSPHODIESTERASE ELAC PROTEIN 1"/>
    <property type="match status" value="1"/>
</dbReference>
<comment type="caution">
    <text evidence="3">The sequence shown here is derived from an EMBL/GenBank/DDBJ whole genome shotgun (WGS) entry which is preliminary data.</text>
</comment>
<sequence length="298" mass="32166">MPAPSSVITLGTAGGPMQNPARAQPAHVLMNGQNPILIDCGEAAMGQLKRAGIEYRDVNHIFLTHHHFDHIGSLFACLGLNMMTQRRQPLCIYGPAGTQSIVDGLCAACDVPNAIGFGIPGQQLPHPRDFVKVTEIAPGDEITLDDLKMTCCENTHYRTEDQFGQEGHVSLSLRFDLADRSVVFTGDTGPCEALITLSQGADLIVGEMMDLDITLGRIRGLNKDMPEDRIQMIKSHLSKHHINAEDLANIAKSSGAKEVVAVHFPPGIATPDTAQGYVDRVAAIFDGKFSIGQDLAEY</sequence>
<evidence type="ECO:0000256" key="1">
    <source>
        <dbReference type="ARBA" id="ARBA00022801"/>
    </source>
</evidence>
<reference evidence="3 4" key="1">
    <citation type="submission" date="2018-11" db="EMBL/GenBank/DDBJ databases">
        <title>Genomic Encyclopedia of Type Strains, Phase IV (KMG-IV): sequencing the most valuable type-strain genomes for metagenomic binning, comparative biology and taxonomic classification.</title>
        <authorList>
            <person name="Goeker M."/>
        </authorList>
    </citation>
    <scope>NUCLEOTIDE SEQUENCE [LARGE SCALE GENOMIC DNA]</scope>
    <source>
        <strain evidence="3 4">DSM 104731</strain>
    </source>
</reference>
<dbReference type="CDD" id="cd07719">
    <property type="entry name" value="arylsulfatase_AtsA-like_MBL-fold"/>
    <property type="match status" value="1"/>
</dbReference>